<feature type="chain" id="PRO_5002969433" description="Secretion system C-terminal sorting domain-containing protein" evidence="1">
    <location>
        <begin position="21"/>
        <end position="571"/>
    </location>
</feature>
<dbReference type="Pfam" id="PF18962">
    <property type="entry name" value="Por_Secre_tail"/>
    <property type="match status" value="1"/>
</dbReference>
<feature type="domain" description="Secretion system C-terminal sorting" evidence="2">
    <location>
        <begin position="502"/>
        <end position="568"/>
    </location>
</feature>
<keyword evidence="4" id="KW-1185">Reference proteome</keyword>
<dbReference type="STRING" id="471854.Dfer_2656"/>
<dbReference type="RefSeq" id="WP_015812123.1">
    <property type="nucleotide sequence ID" value="NC_013037.1"/>
</dbReference>
<dbReference type="KEGG" id="dfe:Dfer_2656"/>
<evidence type="ECO:0000256" key="1">
    <source>
        <dbReference type="SAM" id="SignalP"/>
    </source>
</evidence>
<dbReference type="OrthoDB" id="1488710at2"/>
<name>C6W2L9_DYAFD</name>
<dbReference type="AlphaFoldDB" id="C6W2L9"/>
<evidence type="ECO:0000313" key="3">
    <source>
        <dbReference type="EMBL" id="ACT93873.1"/>
    </source>
</evidence>
<accession>C6W2L9</accession>
<dbReference type="Proteomes" id="UP000002011">
    <property type="component" value="Chromosome"/>
</dbReference>
<gene>
    <name evidence="3" type="ordered locus">Dfer_2656</name>
</gene>
<dbReference type="eggNOG" id="COG2755">
    <property type="taxonomic scope" value="Bacteria"/>
</dbReference>
<evidence type="ECO:0000313" key="4">
    <source>
        <dbReference type="Proteomes" id="UP000002011"/>
    </source>
</evidence>
<proteinExistence type="predicted"/>
<dbReference type="SUPFAM" id="SSF52266">
    <property type="entry name" value="SGNH hydrolase"/>
    <property type="match status" value="1"/>
</dbReference>
<dbReference type="NCBIfam" id="TIGR04183">
    <property type="entry name" value="Por_Secre_tail"/>
    <property type="match status" value="1"/>
</dbReference>
<organism evidence="3 4">
    <name type="scientific">Dyadobacter fermentans (strain ATCC 700827 / DSM 18053 / CIP 107007 / KCTC 52180 / NS114)</name>
    <dbReference type="NCBI Taxonomy" id="471854"/>
    <lineage>
        <taxon>Bacteria</taxon>
        <taxon>Pseudomonadati</taxon>
        <taxon>Bacteroidota</taxon>
        <taxon>Cytophagia</taxon>
        <taxon>Cytophagales</taxon>
        <taxon>Spirosomataceae</taxon>
        <taxon>Dyadobacter</taxon>
    </lineage>
</organism>
<dbReference type="InterPro" id="IPR026444">
    <property type="entry name" value="Secre_tail"/>
</dbReference>
<keyword evidence="1" id="KW-0732">Signal</keyword>
<reference evidence="3 4" key="1">
    <citation type="journal article" date="2009" name="Stand. Genomic Sci.">
        <title>Complete genome sequence of Dyadobacter fermentans type strain (NS114).</title>
        <authorList>
            <person name="Lang E."/>
            <person name="Lapidus A."/>
            <person name="Chertkov O."/>
            <person name="Brettin T."/>
            <person name="Detter J.C."/>
            <person name="Han C."/>
            <person name="Copeland A."/>
            <person name="Glavina Del Rio T."/>
            <person name="Nolan M."/>
            <person name="Chen F."/>
            <person name="Lucas S."/>
            <person name="Tice H."/>
            <person name="Cheng J.F."/>
            <person name="Land M."/>
            <person name="Hauser L."/>
            <person name="Chang Y.J."/>
            <person name="Jeffries C.D."/>
            <person name="Kopitz M."/>
            <person name="Bruce D."/>
            <person name="Goodwin L."/>
            <person name="Pitluck S."/>
            <person name="Ovchinnikova G."/>
            <person name="Pati A."/>
            <person name="Ivanova N."/>
            <person name="Mavrommatis K."/>
            <person name="Chen A."/>
            <person name="Palaniappan K."/>
            <person name="Chain P."/>
            <person name="Bristow J."/>
            <person name="Eisen J.A."/>
            <person name="Markowitz V."/>
            <person name="Hugenholtz P."/>
            <person name="Goker M."/>
            <person name="Rohde M."/>
            <person name="Kyrpides N.C."/>
            <person name="Klenk H.P."/>
        </authorList>
    </citation>
    <scope>NUCLEOTIDE SEQUENCE [LARGE SCALE GENOMIC DNA]</scope>
    <source>
        <strain evidence="4">ATCC 700827 / DSM 18053 / CIP 107007 / KCTC 52180 / NS114</strain>
    </source>
</reference>
<sequence length="571" mass="62527">MRVKLYLFFTFLFTHPLVQAQVSVSFPPSRVVFQRNQSGNANVYITGICTGNQVHRIEARLKTRGGEPGSGVNWTTITTDLTNGVFSGFLTSTGGRFDLEVRGMNNGNQQIGSSVTIEKVGVGEVFLIVGHSNAAAAEGAVTGSTSDMVNSMNPNADPGLRNQYLQTGSPEHLPPLIPTHLCQNCGIAPMADQPWFWSKLGDLLVEALNVPILFYSAAFGGSNMGHFQKAAYDIPFDHGFIKYDIRMPYVNIRNTMSKYAPRTGLRAVLSAHGINDGDTDGPGFYSRSQQVVQKMRDEAGFQALPWLVATSCYNNGIKQGITDAQNQLINDDPYTFRGANLNAIGNEGRYDGLHFNEQGQSMAASLWRDAIVDPSENILANAQPFMASAPPLPPPPLPVTLVRFNGQKGINGFNELEWVTSSETSNDYFEIQKSSDAKTFTTVGNIAGAGDSKEMNTYRFTDESPYPITTYYRLNQVDYDGTATLSRIIVVRSDNVARESAVFPNPSQHIIEVATSDGSAVSGLRVMDLNGRELLRKQEGKELDVSELNRGEYIIEFNSGGELVRKKITKL</sequence>
<dbReference type="eggNOG" id="COG4886">
    <property type="taxonomic scope" value="Bacteria"/>
</dbReference>
<protein>
    <recommendedName>
        <fullName evidence="2">Secretion system C-terminal sorting domain-containing protein</fullName>
    </recommendedName>
</protein>
<dbReference type="HOGENOM" id="CLU_414903_0_0_10"/>
<feature type="signal peptide" evidence="1">
    <location>
        <begin position="1"/>
        <end position="20"/>
    </location>
</feature>
<dbReference type="GO" id="GO:0016788">
    <property type="term" value="F:hydrolase activity, acting on ester bonds"/>
    <property type="evidence" value="ECO:0007669"/>
    <property type="project" value="UniProtKB-ARBA"/>
</dbReference>
<dbReference type="EMBL" id="CP001619">
    <property type="protein sequence ID" value="ACT93873.1"/>
    <property type="molecule type" value="Genomic_DNA"/>
</dbReference>
<dbReference type="InterPro" id="IPR036514">
    <property type="entry name" value="SGNH_hydro_sf"/>
</dbReference>
<dbReference type="Gene3D" id="3.40.50.1110">
    <property type="entry name" value="SGNH hydrolase"/>
    <property type="match status" value="1"/>
</dbReference>
<evidence type="ECO:0000259" key="2">
    <source>
        <dbReference type="Pfam" id="PF18962"/>
    </source>
</evidence>